<reference evidence="1" key="2">
    <citation type="journal article" date="2015" name="Data Brief">
        <title>Shoot transcriptome of the giant reed, Arundo donax.</title>
        <authorList>
            <person name="Barrero R.A."/>
            <person name="Guerrero F.D."/>
            <person name="Moolhuijzen P."/>
            <person name="Goolsby J.A."/>
            <person name="Tidwell J."/>
            <person name="Bellgard S.E."/>
            <person name="Bellgard M.I."/>
        </authorList>
    </citation>
    <scope>NUCLEOTIDE SEQUENCE</scope>
    <source>
        <tissue evidence="1">Shoot tissue taken approximately 20 cm above the soil surface</tissue>
    </source>
</reference>
<accession>A0A0A9DUJ1</accession>
<reference evidence="1" key="1">
    <citation type="submission" date="2014-09" db="EMBL/GenBank/DDBJ databases">
        <authorList>
            <person name="Magalhaes I.L.F."/>
            <person name="Oliveira U."/>
            <person name="Santos F.R."/>
            <person name="Vidigal T.H.D.A."/>
            <person name="Brescovit A.D."/>
            <person name="Santos A.J."/>
        </authorList>
    </citation>
    <scope>NUCLEOTIDE SEQUENCE</scope>
    <source>
        <tissue evidence="1">Shoot tissue taken approximately 20 cm above the soil surface</tissue>
    </source>
</reference>
<organism evidence="1">
    <name type="scientific">Arundo donax</name>
    <name type="common">Giant reed</name>
    <name type="synonym">Donax arundinaceus</name>
    <dbReference type="NCBI Taxonomy" id="35708"/>
    <lineage>
        <taxon>Eukaryota</taxon>
        <taxon>Viridiplantae</taxon>
        <taxon>Streptophyta</taxon>
        <taxon>Embryophyta</taxon>
        <taxon>Tracheophyta</taxon>
        <taxon>Spermatophyta</taxon>
        <taxon>Magnoliopsida</taxon>
        <taxon>Liliopsida</taxon>
        <taxon>Poales</taxon>
        <taxon>Poaceae</taxon>
        <taxon>PACMAD clade</taxon>
        <taxon>Arundinoideae</taxon>
        <taxon>Arundineae</taxon>
        <taxon>Arundo</taxon>
    </lineage>
</organism>
<protein>
    <submittedName>
        <fullName evidence="1">Uncharacterized protein</fullName>
    </submittedName>
</protein>
<dbReference type="AlphaFoldDB" id="A0A0A9DUJ1"/>
<proteinExistence type="predicted"/>
<dbReference type="EMBL" id="GBRH01206434">
    <property type="protein sequence ID" value="JAD91461.1"/>
    <property type="molecule type" value="Transcribed_RNA"/>
</dbReference>
<name>A0A0A9DUJ1_ARUDO</name>
<sequence>MFLVGRLLEFNYQHNPPVKWVLLCAKPSHANRNHIYIVCDTIYD</sequence>
<evidence type="ECO:0000313" key="1">
    <source>
        <dbReference type="EMBL" id="JAD91461.1"/>
    </source>
</evidence>